<dbReference type="GO" id="GO:0000976">
    <property type="term" value="F:transcription cis-regulatory region binding"/>
    <property type="evidence" value="ECO:0007669"/>
    <property type="project" value="TreeGrafter"/>
</dbReference>
<evidence type="ECO:0000259" key="8">
    <source>
        <dbReference type="PROSITE" id="PS50110"/>
    </source>
</evidence>
<keyword evidence="5" id="KW-0804">Transcription</keyword>
<dbReference type="InterPro" id="IPR011006">
    <property type="entry name" value="CheY-like_superfamily"/>
</dbReference>
<accession>A0A940WYI5</accession>
<dbReference type="EMBL" id="JAGKTC010000001">
    <property type="protein sequence ID" value="MBP3983319.1"/>
    <property type="molecule type" value="Genomic_DNA"/>
</dbReference>
<dbReference type="SUPFAM" id="SSF46894">
    <property type="entry name" value="C-terminal effector domain of the bipartite response regulators"/>
    <property type="match status" value="1"/>
</dbReference>
<evidence type="ECO:0000256" key="4">
    <source>
        <dbReference type="ARBA" id="ARBA00023125"/>
    </source>
</evidence>
<name>A0A940WYI5_9GAMM</name>
<evidence type="ECO:0000256" key="3">
    <source>
        <dbReference type="ARBA" id="ARBA00023015"/>
    </source>
</evidence>
<dbReference type="FunFam" id="3.40.50.2300:FF:000001">
    <property type="entry name" value="DNA-binding response regulator PhoB"/>
    <property type="match status" value="1"/>
</dbReference>
<evidence type="ECO:0000256" key="1">
    <source>
        <dbReference type="ARBA" id="ARBA00022553"/>
    </source>
</evidence>
<dbReference type="PANTHER" id="PTHR48111">
    <property type="entry name" value="REGULATOR OF RPOS"/>
    <property type="match status" value="1"/>
</dbReference>
<dbReference type="InterPro" id="IPR036388">
    <property type="entry name" value="WH-like_DNA-bd_sf"/>
</dbReference>
<keyword evidence="1 6" id="KW-0597">Phosphoprotein</keyword>
<dbReference type="GO" id="GO:0032993">
    <property type="term" value="C:protein-DNA complex"/>
    <property type="evidence" value="ECO:0007669"/>
    <property type="project" value="TreeGrafter"/>
</dbReference>
<evidence type="ECO:0000313" key="10">
    <source>
        <dbReference type="EMBL" id="MBP3983319.1"/>
    </source>
</evidence>
<evidence type="ECO:0000313" key="11">
    <source>
        <dbReference type="Proteomes" id="UP000673447"/>
    </source>
</evidence>
<comment type="caution">
    <text evidence="10">The sequence shown here is derived from an EMBL/GenBank/DDBJ whole genome shotgun (WGS) entry which is preliminary data.</text>
</comment>
<evidence type="ECO:0000259" key="9">
    <source>
        <dbReference type="PROSITE" id="PS51755"/>
    </source>
</evidence>
<feature type="domain" description="Response regulatory" evidence="8">
    <location>
        <begin position="2"/>
        <end position="117"/>
    </location>
</feature>
<feature type="modified residue" description="4-aspartylphosphate" evidence="6">
    <location>
        <position position="51"/>
    </location>
</feature>
<dbReference type="GO" id="GO:0000156">
    <property type="term" value="F:phosphorelay response regulator activity"/>
    <property type="evidence" value="ECO:0007669"/>
    <property type="project" value="TreeGrafter"/>
</dbReference>
<keyword evidence="4 7" id="KW-0238">DNA-binding</keyword>
<dbReference type="Pfam" id="PF00072">
    <property type="entry name" value="Response_reg"/>
    <property type="match status" value="1"/>
</dbReference>
<dbReference type="RefSeq" id="WP_210536112.1">
    <property type="nucleotide sequence ID" value="NZ_JAGKTC010000001.1"/>
</dbReference>
<evidence type="ECO:0000256" key="5">
    <source>
        <dbReference type="ARBA" id="ARBA00023163"/>
    </source>
</evidence>
<keyword evidence="3" id="KW-0805">Transcription regulation</keyword>
<reference evidence="10" key="2">
    <citation type="submission" date="2021-03" db="EMBL/GenBank/DDBJ databases">
        <authorList>
            <person name="Cao W."/>
        </authorList>
    </citation>
    <scope>NUCLEOTIDE SEQUENCE</scope>
    <source>
        <strain evidence="10">110414</strain>
    </source>
</reference>
<proteinExistence type="predicted"/>
<dbReference type="Gene3D" id="3.40.50.2300">
    <property type="match status" value="1"/>
</dbReference>
<feature type="DNA-binding region" description="OmpR/PhoB-type" evidence="7">
    <location>
        <begin position="127"/>
        <end position="224"/>
    </location>
</feature>
<dbReference type="Gene3D" id="1.10.10.10">
    <property type="entry name" value="Winged helix-like DNA-binding domain superfamily/Winged helix DNA-binding domain"/>
    <property type="match status" value="1"/>
</dbReference>
<gene>
    <name evidence="10" type="ORF">J5837_02690</name>
</gene>
<dbReference type="Proteomes" id="UP000673447">
    <property type="component" value="Unassembled WGS sequence"/>
</dbReference>
<dbReference type="InterPro" id="IPR039420">
    <property type="entry name" value="WalR-like"/>
</dbReference>
<dbReference type="GO" id="GO:0005829">
    <property type="term" value="C:cytosol"/>
    <property type="evidence" value="ECO:0007669"/>
    <property type="project" value="TreeGrafter"/>
</dbReference>
<organism evidence="10 11">
    <name type="scientific">Pseudoxanthomonas helianthi</name>
    <dbReference type="NCBI Taxonomy" id="1453541"/>
    <lineage>
        <taxon>Bacteria</taxon>
        <taxon>Pseudomonadati</taxon>
        <taxon>Pseudomonadota</taxon>
        <taxon>Gammaproteobacteria</taxon>
        <taxon>Lysobacterales</taxon>
        <taxon>Lysobacteraceae</taxon>
        <taxon>Pseudoxanthomonas</taxon>
    </lineage>
</organism>
<dbReference type="SMART" id="SM00862">
    <property type="entry name" value="Trans_reg_C"/>
    <property type="match status" value="1"/>
</dbReference>
<dbReference type="SUPFAM" id="SSF52172">
    <property type="entry name" value="CheY-like"/>
    <property type="match status" value="1"/>
</dbReference>
<dbReference type="PROSITE" id="PS50110">
    <property type="entry name" value="RESPONSE_REGULATORY"/>
    <property type="match status" value="1"/>
</dbReference>
<dbReference type="AlphaFoldDB" id="A0A940WYI5"/>
<evidence type="ECO:0000256" key="6">
    <source>
        <dbReference type="PROSITE-ProRule" id="PRU00169"/>
    </source>
</evidence>
<dbReference type="InterPro" id="IPR001789">
    <property type="entry name" value="Sig_transdc_resp-reg_receiver"/>
</dbReference>
<evidence type="ECO:0000256" key="2">
    <source>
        <dbReference type="ARBA" id="ARBA00023012"/>
    </source>
</evidence>
<dbReference type="InterPro" id="IPR016032">
    <property type="entry name" value="Sig_transdc_resp-reg_C-effctor"/>
</dbReference>
<reference evidence="10" key="1">
    <citation type="journal article" date="2016" name="Int. J. Syst. Evol. Microbiol.">
        <title>Pseudoxanthomonas helianthi sp. nov., isolated from roots of Jerusalem artichoke (Helianthus tuberosus).</title>
        <authorList>
            <person name="Kittiwongwattana C."/>
            <person name="Thawai C."/>
        </authorList>
    </citation>
    <scope>NUCLEOTIDE SEQUENCE</scope>
    <source>
        <strain evidence="10">110414</strain>
    </source>
</reference>
<dbReference type="CDD" id="cd00383">
    <property type="entry name" value="trans_reg_C"/>
    <property type="match status" value="1"/>
</dbReference>
<evidence type="ECO:0000256" key="7">
    <source>
        <dbReference type="PROSITE-ProRule" id="PRU01091"/>
    </source>
</evidence>
<dbReference type="PROSITE" id="PS51755">
    <property type="entry name" value="OMPR_PHOB"/>
    <property type="match status" value="1"/>
</dbReference>
<dbReference type="Pfam" id="PF00486">
    <property type="entry name" value="Trans_reg_C"/>
    <property type="match status" value="1"/>
</dbReference>
<protein>
    <submittedName>
        <fullName evidence="10">Response regulator transcription factor</fullName>
    </submittedName>
</protein>
<dbReference type="InterPro" id="IPR001867">
    <property type="entry name" value="OmpR/PhoB-type_DNA-bd"/>
</dbReference>
<keyword evidence="2" id="KW-0902">Two-component regulatory system</keyword>
<dbReference type="SMART" id="SM00448">
    <property type="entry name" value="REC"/>
    <property type="match status" value="1"/>
</dbReference>
<dbReference type="PANTHER" id="PTHR48111:SF22">
    <property type="entry name" value="REGULATOR OF RPOS"/>
    <property type="match status" value="1"/>
</dbReference>
<dbReference type="GO" id="GO:0006355">
    <property type="term" value="P:regulation of DNA-templated transcription"/>
    <property type="evidence" value="ECO:0007669"/>
    <property type="project" value="InterPro"/>
</dbReference>
<feature type="domain" description="OmpR/PhoB-type" evidence="9">
    <location>
        <begin position="127"/>
        <end position="224"/>
    </location>
</feature>
<sequence length="226" mass="25269">MSILIVEDNAQLAANLYDYLEACGHSLDAAPDGLSGLHLASSRDYDAIVLDWNLPRLDGLTVLRRLRREAKKRVPVIMLTARDQLGDKIDGFDSGLDDFLVKPVALPEIEVRLRSLVSRLKQSAVPDDILVVGDLQYHMGTMEIRRAGRKIALTRIGHRLLELLMRESPNVVTRPRLERAAWGDHPPGNDLLRSHMHVIRRAIDSDAERPLLHTVPGAGYRLCDLG</sequence>
<keyword evidence="11" id="KW-1185">Reference proteome</keyword>